<dbReference type="PIR" id="S72802">
    <property type="entry name" value="S72802"/>
</dbReference>
<reference evidence="2" key="2">
    <citation type="submission" date="1994-09" db="EMBL/GenBank/DDBJ databases">
        <authorList>
            <person name="Robison K."/>
        </authorList>
    </citation>
    <scope>NUCLEOTIDE SEQUENCE</scope>
</reference>
<proteinExistence type="predicted"/>
<protein>
    <submittedName>
        <fullName evidence="2">B1549_C2_200</fullName>
    </submittedName>
</protein>
<reference evidence="2" key="1">
    <citation type="submission" date="1994-01" db="EMBL/GenBank/DDBJ databases">
        <authorList>
            <person name="Smith D.R."/>
        </authorList>
    </citation>
    <scope>NUCLEOTIDE SEQUENCE</scope>
</reference>
<evidence type="ECO:0000313" key="2">
    <source>
        <dbReference type="EMBL" id="AAA50885.1"/>
    </source>
</evidence>
<organism evidence="2">
    <name type="scientific">Mycobacterium leprae</name>
    <dbReference type="NCBI Taxonomy" id="1769"/>
    <lineage>
        <taxon>Bacteria</taxon>
        <taxon>Bacillati</taxon>
        <taxon>Actinomycetota</taxon>
        <taxon>Actinomycetes</taxon>
        <taxon>Mycobacteriales</taxon>
        <taxon>Mycobacteriaceae</taxon>
        <taxon>Mycobacterium</taxon>
    </lineage>
</organism>
<name>Q49715_MYCLR</name>
<dbReference type="EMBL" id="U00014">
    <property type="protein sequence ID" value="AAA50885.1"/>
    <property type="molecule type" value="Genomic_DNA"/>
</dbReference>
<sequence length="183" mass="19696">MYRVTVGVPAAGRARKHFVPGAKTGQRSIHPDSELLAPGNQILQRIIRQKFIDFGRQCQRGAGHRISGGVTSSRPSAAGHAARDTPVAACSNSAAPAKRSLDNSVFTLVGMQLDNQRMPPGVHRIAPAALTRKFHNPTRSGGELTVKNVGFLTHRHVNQQQLDSSDLGVAAGRALRSWTTLIR</sequence>
<evidence type="ECO:0000256" key="1">
    <source>
        <dbReference type="SAM" id="MobiDB-lite"/>
    </source>
</evidence>
<accession>Q49715</accession>
<feature type="region of interest" description="Disordered" evidence="1">
    <location>
        <begin position="62"/>
        <end position="83"/>
    </location>
</feature>
<dbReference type="AlphaFoldDB" id="Q49715"/>